<dbReference type="RefSeq" id="WP_144238261.1">
    <property type="nucleotide sequence ID" value="NZ_JACJTA010000041.1"/>
</dbReference>
<dbReference type="EMBL" id="JACJTA010000041">
    <property type="protein sequence ID" value="MBD2606504.1"/>
    <property type="molecule type" value="Genomic_DNA"/>
</dbReference>
<proteinExistence type="predicted"/>
<comment type="caution">
    <text evidence="1">The sequence shown here is derived from an EMBL/GenBank/DDBJ whole genome shotgun (WGS) entry which is preliminary data.</text>
</comment>
<evidence type="ECO:0000313" key="2">
    <source>
        <dbReference type="Proteomes" id="UP000660380"/>
    </source>
</evidence>
<gene>
    <name evidence="1" type="ORF">H6G81_18705</name>
</gene>
<evidence type="ECO:0008006" key="3">
    <source>
        <dbReference type="Google" id="ProtNLM"/>
    </source>
</evidence>
<organism evidence="1 2">
    <name type="scientific">Scytonema hofmannii FACHB-248</name>
    <dbReference type="NCBI Taxonomy" id="1842502"/>
    <lineage>
        <taxon>Bacteria</taxon>
        <taxon>Bacillati</taxon>
        <taxon>Cyanobacteriota</taxon>
        <taxon>Cyanophyceae</taxon>
        <taxon>Nostocales</taxon>
        <taxon>Scytonemataceae</taxon>
        <taxon>Scytonema</taxon>
    </lineage>
</organism>
<accession>A0ABR8GTW3</accession>
<reference evidence="1 2" key="1">
    <citation type="journal article" date="2020" name="ISME J.">
        <title>Comparative genomics reveals insights into cyanobacterial evolution and habitat adaptation.</title>
        <authorList>
            <person name="Chen M.Y."/>
            <person name="Teng W.K."/>
            <person name="Zhao L."/>
            <person name="Hu C.X."/>
            <person name="Zhou Y.K."/>
            <person name="Han B.P."/>
            <person name="Song L.R."/>
            <person name="Shu W.S."/>
        </authorList>
    </citation>
    <scope>NUCLEOTIDE SEQUENCE [LARGE SCALE GENOMIC DNA]</scope>
    <source>
        <strain evidence="1 2">FACHB-248</strain>
    </source>
</reference>
<name>A0ABR8GTW3_9CYAN</name>
<protein>
    <recommendedName>
        <fullName evidence="3">CpcD</fullName>
    </recommendedName>
</protein>
<evidence type="ECO:0000313" key="1">
    <source>
        <dbReference type="EMBL" id="MBD2606504.1"/>
    </source>
</evidence>
<dbReference type="Proteomes" id="UP000660380">
    <property type="component" value="Unassembled WGS sequence"/>
</dbReference>
<keyword evidence="2" id="KW-1185">Reference proteome</keyword>
<sequence>MSIVLSCSSVLAEPVYVGRTNEGQSLFFYPDSGTYQGEDNLLVFEYRIGGNSEEYSRGAFTPWCTGERVELHPYATSRPSKPGWFTMNRQGEWIYIKADSLASKNLLKTACETMEFNHVEATNEH</sequence>